<keyword evidence="2" id="KW-1185">Reference proteome</keyword>
<sequence>MVDLAIKTLEDLRMLQRSDDSISLSGHAASLDGSDWSAFCSALRKAVFEPYQNEALADGGKATGSADLVRGLCWFLSLDPTAVAVGPSDFEDLQKEALIPEARPAIANKERWSNFGPWASTLGFAATALPTMGGASSYVADCTVAVRQTILETWRPDEHVNTMVLLSTLREKIPVLPGGSYSRSLGVKDPGDTQAGRSLSFALLRGQEEGWLKFEREADAHYLLHIYDPERPATPHSFSTVIVLEDGNG</sequence>
<proteinExistence type="predicted"/>
<protein>
    <submittedName>
        <fullName evidence="1">Uncharacterized protein</fullName>
    </submittedName>
</protein>
<dbReference type="Proteomes" id="UP001501842">
    <property type="component" value="Unassembled WGS sequence"/>
</dbReference>
<name>A0ABP6H7S3_9ACTN</name>
<organism evidence="1 2">
    <name type="scientific">Actinocorallia aurantiaca</name>
    <dbReference type="NCBI Taxonomy" id="46204"/>
    <lineage>
        <taxon>Bacteria</taxon>
        <taxon>Bacillati</taxon>
        <taxon>Actinomycetota</taxon>
        <taxon>Actinomycetes</taxon>
        <taxon>Streptosporangiales</taxon>
        <taxon>Thermomonosporaceae</taxon>
        <taxon>Actinocorallia</taxon>
    </lineage>
</organism>
<dbReference type="NCBIfam" id="NF041064">
    <property type="entry name" value="DpdG"/>
    <property type="match status" value="1"/>
</dbReference>
<dbReference type="EMBL" id="BAAATZ010000037">
    <property type="protein sequence ID" value="GAA2737987.1"/>
    <property type="molecule type" value="Genomic_DNA"/>
</dbReference>
<evidence type="ECO:0000313" key="1">
    <source>
        <dbReference type="EMBL" id="GAA2737987.1"/>
    </source>
</evidence>
<evidence type="ECO:0000313" key="2">
    <source>
        <dbReference type="Proteomes" id="UP001501842"/>
    </source>
</evidence>
<dbReference type="InterPro" id="IPR049812">
    <property type="entry name" value="DpdG-like"/>
</dbReference>
<gene>
    <name evidence="1" type="ORF">GCM10010439_70210</name>
</gene>
<accession>A0ABP6H7S3</accession>
<comment type="caution">
    <text evidence="1">The sequence shown here is derived from an EMBL/GenBank/DDBJ whole genome shotgun (WGS) entry which is preliminary data.</text>
</comment>
<reference evidence="2" key="1">
    <citation type="journal article" date="2019" name="Int. J. Syst. Evol. Microbiol.">
        <title>The Global Catalogue of Microorganisms (GCM) 10K type strain sequencing project: providing services to taxonomists for standard genome sequencing and annotation.</title>
        <authorList>
            <consortium name="The Broad Institute Genomics Platform"/>
            <consortium name="The Broad Institute Genome Sequencing Center for Infectious Disease"/>
            <person name="Wu L."/>
            <person name="Ma J."/>
        </authorList>
    </citation>
    <scope>NUCLEOTIDE SEQUENCE [LARGE SCALE GENOMIC DNA]</scope>
    <source>
        <strain evidence="2">JCM 8201</strain>
    </source>
</reference>